<accession>A0A0C3RT98</accession>
<dbReference type="AlphaFoldDB" id="A0A0C3RT98"/>
<evidence type="ECO:0000259" key="1">
    <source>
        <dbReference type="Pfam" id="PF12766"/>
    </source>
</evidence>
<feature type="domain" description="Pyridoxamine 5'-phosphate oxidase Alr4036 family FMN-binding" evidence="1">
    <location>
        <begin position="4"/>
        <end position="100"/>
    </location>
</feature>
<dbReference type="Gene3D" id="2.30.110.10">
    <property type="entry name" value="Electron Transport, Fmn-binding Protein, Chain A"/>
    <property type="match status" value="1"/>
</dbReference>
<dbReference type="OrthoDB" id="434253at2759"/>
<protein>
    <recommendedName>
        <fullName evidence="1">Pyridoxamine 5'-phosphate oxidase Alr4036 family FMN-binding domain-containing protein</fullName>
    </recommendedName>
</protein>
<reference evidence="2 3" key="1">
    <citation type="journal article" date="2014" name="PLoS Genet.">
        <title>Analysis of the Phlebiopsis gigantea genome, transcriptome and secretome provides insight into its pioneer colonization strategies of wood.</title>
        <authorList>
            <person name="Hori C."/>
            <person name="Ishida T."/>
            <person name="Igarashi K."/>
            <person name="Samejima M."/>
            <person name="Suzuki H."/>
            <person name="Master E."/>
            <person name="Ferreira P."/>
            <person name="Ruiz-Duenas F.J."/>
            <person name="Held B."/>
            <person name="Canessa P."/>
            <person name="Larrondo L.F."/>
            <person name="Schmoll M."/>
            <person name="Druzhinina I.S."/>
            <person name="Kubicek C.P."/>
            <person name="Gaskell J.A."/>
            <person name="Kersten P."/>
            <person name="St John F."/>
            <person name="Glasner J."/>
            <person name="Sabat G."/>
            <person name="Splinter BonDurant S."/>
            <person name="Syed K."/>
            <person name="Yadav J."/>
            <person name="Mgbeahuruike A.C."/>
            <person name="Kovalchuk A."/>
            <person name="Asiegbu F.O."/>
            <person name="Lackner G."/>
            <person name="Hoffmeister D."/>
            <person name="Rencoret J."/>
            <person name="Gutierrez A."/>
            <person name="Sun H."/>
            <person name="Lindquist E."/>
            <person name="Barry K."/>
            <person name="Riley R."/>
            <person name="Grigoriev I.V."/>
            <person name="Henrissat B."/>
            <person name="Kues U."/>
            <person name="Berka R.M."/>
            <person name="Martinez A.T."/>
            <person name="Covert S.F."/>
            <person name="Blanchette R.A."/>
            <person name="Cullen D."/>
        </authorList>
    </citation>
    <scope>NUCLEOTIDE SEQUENCE [LARGE SCALE GENOMIC DNA]</scope>
    <source>
        <strain evidence="2 3">11061_1 CR5-6</strain>
    </source>
</reference>
<dbReference type="EMBL" id="KN840598">
    <property type="protein sequence ID" value="KIP03846.1"/>
    <property type="molecule type" value="Genomic_DNA"/>
</dbReference>
<dbReference type="GO" id="GO:0010181">
    <property type="term" value="F:FMN binding"/>
    <property type="evidence" value="ECO:0007669"/>
    <property type="project" value="InterPro"/>
</dbReference>
<dbReference type="STRING" id="745531.A0A0C3RT98"/>
<organism evidence="2 3">
    <name type="scientific">Phlebiopsis gigantea (strain 11061_1 CR5-6)</name>
    <name type="common">White-rot fungus</name>
    <name type="synonym">Peniophora gigantea</name>
    <dbReference type="NCBI Taxonomy" id="745531"/>
    <lineage>
        <taxon>Eukaryota</taxon>
        <taxon>Fungi</taxon>
        <taxon>Dikarya</taxon>
        <taxon>Basidiomycota</taxon>
        <taxon>Agaricomycotina</taxon>
        <taxon>Agaricomycetes</taxon>
        <taxon>Polyporales</taxon>
        <taxon>Phanerochaetaceae</taxon>
        <taxon>Phlebiopsis</taxon>
    </lineage>
</organism>
<dbReference type="HOGENOM" id="CLU_058669_1_1_1"/>
<dbReference type="SUPFAM" id="SSF50475">
    <property type="entry name" value="FMN-binding split barrel"/>
    <property type="match status" value="1"/>
</dbReference>
<proteinExistence type="predicted"/>
<evidence type="ECO:0000313" key="3">
    <source>
        <dbReference type="Proteomes" id="UP000053257"/>
    </source>
</evidence>
<keyword evidence="3" id="KW-1185">Reference proteome</keyword>
<evidence type="ECO:0000313" key="2">
    <source>
        <dbReference type="EMBL" id="KIP03846.1"/>
    </source>
</evidence>
<dbReference type="PANTHER" id="PTHR28243:SF1">
    <property type="entry name" value="PYRIDOXAMINE 5'-PHOSPHATE OXIDASE ALR4036 FAMILY FMN-BINDING DOMAIN-CONTAINING PROTEIN"/>
    <property type="match status" value="1"/>
</dbReference>
<dbReference type="PANTHER" id="PTHR28243">
    <property type="entry name" value="AGL049CP"/>
    <property type="match status" value="1"/>
</dbReference>
<name>A0A0C3RT98_PHLG1</name>
<dbReference type="Proteomes" id="UP000053257">
    <property type="component" value="Unassembled WGS sequence"/>
</dbReference>
<dbReference type="InterPro" id="IPR012349">
    <property type="entry name" value="Split_barrel_FMN-bd"/>
</dbReference>
<sequence>MSVPRWLKAIKDALAVPDNKGKVVYQVATVDSQNVPHARTQVNRGFIIPKSSPHLPLLVSSSDVRAPKVVQMLSNSAVELCWWMEGSQDQFRLLAKANIIPPPDSRLKTITSSLQGFSITALDEAGEESEDEGDRLGTDGKYDWEKKRREVFEGMKPAMRASWCAPVAPGSPISSYDEPSKWPREVPNLEDLKTDEDRKNYETALSNFAMVVFEPFKIDWVQLGEQPNRRTEFIRKGSADVVHWEEQIVAP</sequence>
<dbReference type="Pfam" id="PF12766">
    <property type="entry name" value="Pyridox_oxase_2"/>
    <property type="match status" value="1"/>
</dbReference>
<gene>
    <name evidence="2" type="ORF">PHLGIDRAFT_129913</name>
</gene>
<dbReference type="InterPro" id="IPR024624">
    <property type="entry name" value="Pyridox_Oxase_Alr4036_FMN-bd"/>
</dbReference>